<sequence>MWITYPVPAETTSVFVVATDRVPAELSSLVPWRMGASPHRLAAKAALGTPRLALEAYPARRSPWRHRIGLADDDLGERVRRARHHIVVSSRAPVTAQPGAAQAARAVARAAAEAYGGVTVDPLVGSAVYHCPGCPGERREFRLGDDWLGWTAEPGATEPGAGAPVLTSRGLCRFGLPELTLDGMACAHTLCAAEVLRLAAERLLAGHLAWLAAHPGCRSRTVAGHLRIGEVGVAVLSAGSLRDGRPIRARLTPEAARRACLKVGDHGADTGDDRPGLGRLAA</sequence>
<dbReference type="Proteomes" id="UP000006640">
    <property type="component" value="Chromosome"/>
</dbReference>
<evidence type="ECO:0000313" key="2">
    <source>
        <dbReference type="Proteomes" id="UP000006640"/>
    </source>
</evidence>
<dbReference type="RefSeq" id="WP_013131122.1">
    <property type="nucleotide sequence ID" value="NC_014165.1"/>
</dbReference>
<dbReference type="HOGENOM" id="CLU_893754_0_0_11"/>
<accession>D6Y6L7</accession>
<proteinExistence type="predicted"/>
<protein>
    <submittedName>
        <fullName evidence="1">Uncharacterized protein</fullName>
    </submittedName>
</protein>
<reference evidence="1 2" key="1">
    <citation type="submission" date="2010-01" db="EMBL/GenBank/DDBJ databases">
        <title>The complete genome of Thermobispora bispora DSM 43833.</title>
        <authorList>
            <consortium name="US DOE Joint Genome Institute (JGI-PGF)"/>
            <person name="Lucas S."/>
            <person name="Copeland A."/>
            <person name="Lapidus A."/>
            <person name="Glavina del Rio T."/>
            <person name="Dalin E."/>
            <person name="Tice H."/>
            <person name="Bruce D."/>
            <person name="Goodwin L."/>
            <person name="Pitluck S."/>
            <person name="Kyrpides N."/>
            <person name="Mavromatis K."/>
            <person name="Ivanova N."/>
            <person name="Mikhailova N."/>
            <person name="Chertkov O."/>
            <person name="Brettin T."/>
            <person name="Detter J.C."/>
            <person name="Han C."/>
            <person name="Larimer F."/>
            <person name="Land M."/>
            <person name="Hauser L."/>
            <person name="Markowitz V."/>
            <person name="Cheng J.-F."/>
            <person name="Hugenholtz P."/>
            <person name="Woyke T."/>
            <person name="Wu D."/>
            <person name="Jando M."/>
            <person name="Schneider S."/>
            <person name="Klenk H.-P."/>
            <person name="Eisen J.A."/>
        </authorList>
    </citation>
    <scope>NUCLEOTIDE SEQUENCE [LARGE SCALE GENOMIC DNA]</scope>
    <source>
        <strain evidence="2">ATCC 19993 / DSM 43833 / CBS 139.67 / JCM 10125 / KCTC 9307 / NBRC 14880 / R51</strain>
    </source>
</reference>
<organism evidence="1 2">
    <name type="scientific">Thermobispora bispora (strain ATCC 19993 / DSM 43833 / CBS 139.67 / JCM 10125 / KCTC 9307 / NBRC 14880 / R51)</name>
    <dbReference type="NCBI Taxonomy" id="469371"/>
    <lineage>
        <taxon>Bacteria</taxon>
        <taxon>Bacillati</taxon>
        <taxon>Actinomycetota</taxon>
        <taxon>Actinomycetes</taxon>
        <taxon>Streptosporangiales</taxon>
        <taxon>Streptosporangiaceae</taxon>
        <taxon>Thermobispora</taxon>
    </lineage>
</organism>
<dbReference type="EMBL" id="CP001874">
    <property type="protein sequence ID" value="ADG87589.1"/>
    <property type="molecule type" value="Genomic_DNA"/>
</dbReference>
<dbReference type="OrthoDB" id="3517073at2"/>
<dbReference type="KEGG" id="tbi:Tbis_0865"/>
<name>D6Y6L7_THEBD</name>
<dbReference type="AlphaFoldDB" id="D6Y6L7"/>
<dbReference type="eggNOG" id="ENOG50344JW">
    <property type="taxonomic scope" value="Bacteria"/>
</dbReference>
<gene>
    <name evidence="1" type="ordered locus">Tbis_0865</name>
</gene>
<evidence type="ECO:0000313" key="1">
    <source>
        <dbReference type="EMBL" id="ADG87589.1"/>
    </source>
</evidence>
<keyword evidence="2" id="KW-1185">Reference proteome</keyword>